<feature type="transmembrane region" description="Helical" evidence="8">
    <location>
        <begin position="143"/>
        <end position="165"/>
    </location>
</feature>
<feature type="transmembrane region" description="Helical" evidence="8">
    <location>
        <begin position="23"/>
        <end position="46"/>
    </location>
</feature>
<dbReference type="Gene3D" id="1.20.1730.10">
    <property type="entry name" value="Sodium/glucose cotransporter"/>
    <property type="match status" value="1"/>
</dbReference>
<dbReference type="GO" id="GO:0015204">
    <property type="term" value="F:urea transmembrane transporter activity"/>
    <property type="evidence" value="ECO:0007669"/>
    <property type="project" value="InterPro"/>
</dbReference>
<feature type="transmembrane region" description="Helical" evidence="8">
    <location>
        <begin position="575"/>
        <end position="594"/>
    </location>
</feature>
<dbReference type="InterPro" id="IPR031155">
    <property type="entry name" value="DUR"/>
</dbReference>
<accession>A0A9P4P599</accession>
<dbReference type="NCBIfam" id="TIGR00813">
    <property type="entry name" value="sss"/>
    <property type="match status" value="1"/>
</dbReference>
<feature type="transmembrane region" description="Helical" evidence="8">
    <location>
        <begin position="467"/>
        <end position="487"/>
    </location>
</feature>
<evidence type="ECO:0000313" key="9">
    <source>
        <dbReference type="EMBL" id="KAF2436998.1"/>
    </source>
</evidence>
<evidence type="ECO:0000256" key="5">
    <source>
        <dbReference type="ARBA" id="ARBA00022989"/>
    </source>
</evidence>
<feature type="transmembrane region" description="Helical" evidence="8">
    <location>
        <begin position="266"/>
        <end position="288"/>
    </location>
</feature>
<organism evidence="9 10">
    <name type="scientific">Tothia fuscella</name>
    <dbReference type="NCBI Taxonomy" id="1048955"/>
    <lineage>
        <taxon>Eukaryota</taxon>
        <taxon>Fungi</taxon>
        <taxon>Dikarya</taxon>
        <taxon>Ascomycota</taxon>
        <taxon>Pezizomycotina</taxon>
        <taxon>Dothideomycetes</taxon>
        <taxon>Pleosporomycetidae</taxon>
        <taxon>Venturiales</taxon>
        <taxon>Cylindrosympodiaceae</taxon>
        <taxon>Tothia</taxon>
    </lineage>
</organism>
<dbReference type="GO" id="GO:0015606">
    <property type="term" value="F:spermidine transmembrane transporter activity"/>
    <property type="evidence" value="ECO:0007669"/>
    <property type="project" value="UniProtKB-ARBA"/>
</dbReference>
<feature type="transmembrane region" description="Helical" evidence="8">
    <location>
        <begin position="300"/>
        <end position="327"/>
    </location>
</feature>
<evidence type="ECO:0000256" key="1">
    <source>
        <dbReference type="ARBA" id="ARBA00004141"/>
    </source>
</evidence>
<dbReference type="Proteomes" id="UP000800235">
    <property type="component" value="Unassembled WGS sequence"/>
</dbReference>
<protein>
    <submittedName>
        <fullName evidence="9">Urea active transporter</fullName>
    </submittedName>
</protein>
<evidence type="ECO:0000256" key="2">
    <source>
        <dbReference type="ARBA" id="ARBA00006434"/>
    </source>
</evidence>
<keyword evidence="5 8" id="KW-1133">Transmembrane helix</keyword>
<comment type="caution">
    <text evidence="9">The sequence shown here is derived from an EMBL/GenBank/DDBJ whole genome shotgun (WGS) entry which is preliminary data.</text>
</comment>
<sequence>MAFELFPRADESLTVKPPLSQGVGYAVVVGIGLVIALGMVFVTRILKKTVGEDNEKTEMFMTANRSVRTGLTASAVISSWLWSTAMLGSSLVGYTSGAAGPFWFAAGCSPMIVFFALLGISCKRKIPEAHTLLEIIRIRYGTTAHIVYMFLCLVNNIIACANMLLGASAAITAMTGMNIIAAIFLLPVGVALYTFVGGIKATFLTDYMHTFIILIILCYFSVKAWTVPEIGSIGNLYELVKNATEKNPIAGNQNGTYLTMTSKNGILFGILHLCANFGLVIMDTSFFIKAFSASPRAVVPGYIIGGIAYFAIPWAIGTLASSVVLGLESDPIFPTYPRRMTSTEISGGLILPYFAITIAGKGGAIGITLITFMAVTSTLSAQVIAVSSIISFDIYRTYINRAATDRDVIKWSHYGVIFFAIFAAAFSTMLHYVGVDLGWTLYMLGVLTCPGIFPTVFAILWRRQNALAAIVSPLLGMVTGIAVWLGSAHGLYGAVTIKTTGETLPCVYGTVASAFSPIIYSVILSFWKPQNFDWADFRNEKLAFEVVDQGHVITTAELEANDHQSQDQLKRWGRIAAYWSIATFLGHWILWPLPMHASKYIFGKSFYAAWLIIAIIWLWGTLFVAGFYPLIDGRKQILAVFKAVFSKTGAKTAAESSNASSVLEREQEPKTTTGVLVTKDL</sequence>
<reference evidence="9" key="1">
    <citation type="journal article" date="2020" name="Stud. Mycol.">
        <title>101 Dothideomycetes genomes: a test case for predicting lifestyles and emergence of pathogens.</title>
        <authorList>
            <person name="Haridas S."/>
            <person name="Albert R."/>
            <person name="Binder M."/>
            <person name="Bloem J."/>
            <person name="Labutti K."/>
            <person name="Salamov A."/>
            <person name="Andreopoulos B."/>
            <person name="Baker S."/>
            <person name="Barry K."/>
            <person name="Bills G."/>
            <person name="Bluhm B."/>
            <person name="Cannon C."/>
            <person name="Castanera R."/>
            <person name="Culley D."/>
            <person name="Daum C."/>
            <person name="Ezra D."/>
            <person name="Gonzalez J."/>
            <person name="Henrissat B."/>
            <person name="Kuo A."/>
            <person name="Liang C."/>
            <person name="Lipzen A."/>
            <person name="Lutzoni F."/>
            <person name="Magnuson J."/>
            <person name="Mondo S."/>
            <person name="Nolan M."/>
            <person name="Ohm R."/>
            <person name="Pangilinan J."/>
            <person name="Park H.-J."/>
            <person name="Ramirez L."/>
            <person name="Alfaro M."/>
            <person name="Sun H."/>
            <person name="Tritt A."/>
            <person name="Yoshinaga Y."/>
            <person name="Zwiers L.-H."/>
            <person name="Turgeon B."/>
            <person name="Goodwin S."/>
            <person name="Spatafora J."/>
            <person name="Crous P."/>
            <person name="Grigoriev I."/>
        </authorList>
    </citation>
    <scope>NUCLEOTIDE SEQUENCE</scope>
    <source>
        <strain evidence="9">CBS 130266</strain>
    </source>
</reference>
<evidence type="ECO:0000256" key="3">
    <source>
        <dbReference type="ARBA" id="ARBA00022448"/>
    </source>
</evidence>
<feature type="transmembrane region" description="Helical" evidence="8">
    <location>
        <begin position="171"/>
        <end position="196"/>
    </location>
</feature>
<feature type="transmembrane region" description="Helical" evidence="8">
    <location>
        <begin position="364"/>
        <end position="390"/>
    </location>
</feature>
<feature type="transmembrane region" description="Helical" evidence="8">
    <location>
        <begin position="411"/>
        <end position="433"/>
    </location>
</feature>
<dbReference type="CDD" id="cd11476">
    <property type="entry name" value="SLC5sbd_DUR3"/>
    <property type="match status" value="1"/>
</dbReference>
<dbReference type="Pfam" id="PF00474">
    <property type="entry name" value="SSF"/>
    <property type="match status" value="1"/>
</dbReference>
<dbReference type="InterPro" id="IPR001734">
    <property type="entry name" value="Na/solute_symporter"/>
</dbReference>
<comment type="subcellular location">
    <subcellularLocation>
        <location evidence="1">Membrane</location>
        <topology evidence="1">Multi-pass membrane protein</topology>
    </subcellularLocation>
</comment>
<comment type="similarity">
    <text evidence="2 7">Belongs to the sodium:solute symporter (SSF) (TC 2.A.21) family.</text>
</comment>
<keyword evidence="3" id="KW-0813">Transport</keyword>
<gene>
    <name evidence="9" type="ORF">EJ08DRAFT_691302</name>
</gene>
<keyword evidence="10" id="KW-1185">Reference proteome</keyword>
<feature type="transmembrane region" description="Helical" evidence="8">
    <location>
        <begin position="102"/>
        <end position="122"/>
    </location>
</feature>
<evidence type="ECO:0000256" key="4">
    <source>
        <dbReference type="ARBA" id="ARBA00022692"/>
    </source>
</evidence>
<dbReference type="OrthoDB" id="6132759at2759"/>
<feature type="transmembrane region" description="Helical" evidence="8">
    <location>
        <begin position="507"/>
        <end position="527"/>
    </location>
</feature>
<feature type="transmembrane region" description="Helical" evidence="8">
    <location>
        <begin position="606"/>
        <end position="628"/>
    </location>
</feature>
<dbReference type="PANTHER" id="PTHR46154:SF1">
    <property type="entry name" value="ACTIVE TRANSPORTER, PUTATIVE (AFU_ORTHOLOGUE AFUA_1G17570)-RELATED"/>
    <property type="match status" value="1"/>
</dbReference>
<dbReference type="PROSITE" id="PS50283">
    <property type="entry name" value="NA_SOLUT_SYMP_3"/>
    <property type="match status" value="1"/>
</dbReference>
<name>A0A9P4P599_9PEZI</name>
<dbReference type="EMBL" id="MU007009">
    <property type="protein sequence ID" value="KAF2436998.1"/>
    <property type="molecule type" value="Genomic_DNA"/>
</dbReference>
<evidence type="ECO:0000256" key="6">
    <source>
        <dbReference type="ARBA" id="ARBA00023136"/>
    </source>
</evidence>
<proteinExistence type="inferred from homology"/>
<dbReference type="PANTHER" id="PTHR46154">
    <property type="match status" value="1"/>
</dbReference>
<evidence type="ECO:0000256" key="8">
    <source>
        <dbReference type="SAM" id="Phobius"/>
    </source>
</evidence>
<feature type="transmembrane region" description="Helical" evidence="8">
    <location>
        <begin position="66"/>
        <end position="82"/>
    </location>
</feature>
<feature type="transmembrane region" description="Helical" evidence="8">
    <location>
        <begin position="439"/>
        <end position="460"/>
    </location>
</feature>
<evidence type="ECO:0000313" key="10">
    <source>
        <dbReference type="Proteomes" id="UP000800235"/>
    </source>
</evidence>
<keyword evidence="6 8" id="KW-0472">Membrane</keyword>
<dbReference type="AlphaFoldDB" id="A0A9P4P599"/>
<dbReference type="InterPro" id="IPR038377">
    <property type="entry name" value="Na/Glc_symporter_sf"/>
</dbReference>
<evidence type="ECO:0000256" key="7">
    <source>
        <dbReference type="RuleBase" id="RU362091"/>
    </source>
</evidence>
<dbReference type="FunFam" id="1.20.1730.10:FF:000006">
    <property type="entry name" value="Urea active transporter"/>
    <property type="match status" value="1"/>
</dbReference>
<dbReference type="GO" id="GO:0005886">
    <property type="term" value="C:plasma membrane"/>
    <property type="evidence" value="ECO:0007669"/>
    <property type="project" value="TreeGrafter"/>
</dbReference>
<keyword evidence="4 8" id="KW-0812">Transmembrane</keyword>